<dbReference type="Proteomes" id="UP001152795">
    <property type="component" value="Unassembled WGS sequence"/>
</dbReference>
<protein>
    <submittedName>
        <fullName evidence="2">PREDICTED: uncharacterized protein LOC100197852</fullName>
    </submittedName>
</protein>
<dbReference type="PROSITE" id="PS50994">
    <property type="entry name" value="INTEGRASE"/>
    <property type="match status" value="1"/>
</dbReference>
<keyword evidence="3" id="KW-1185">Reference proteome</keyword>
<organism evidence="2 3">
    <name type="scientific">Paramuricea clavata</name>
    <name type="common">Red gorgonian</name>
    <name type="synonym">Violescent sea-whip</name>
    <dbReference type="NCBI Taxonomy" id="317549"/>
    <lineage>
        <taxon>Eukaryota</taxon>
        <taxon>Metazoa</taxon>
        <taxon>Cnidaria</taxon>
        <taxon>Anthozoa</taxon>
        <taxon>Octocorallia</taxon>
        <taxon>Malacalcyonacea</taxon>
        <taxon>Plexauridae</taxon>
        <taxon>Paramuricea</taxon>
    </lineage>
</organism>
<gene>
    <name evidence="2" type="ORF">PACLA_8A019549</name>
</gene>
<name>A0A6S7HQ71_PARCT</name>
<feature type="region of interest" description="Disordered" evidence="1">
    <location>
        <begin position="624"/>
        <end position="675"/>
    </location>
</feature>
<dbReference type="Pfam" id="PF18701">
    <property type="entry name" value="DUF5641"/>
    <property type="match status" value="1"/>
</dbReference>
<dbReference type="Gene3D" id="1.10.340.70">
    <property type="match status" value="1"/>
</dbReference>
<comment type="caution">
    <text evidence="2">The sequence shown here is derived from an EMBL/GenBank/DDBJ whole genome shotgun (WGS) entry which is preliminary data.</text>
</comment>
<evidence type="ECO:0000313" key="2">
    <source>
        <dbReference type="EMBL" id="CAB4006307.1"/>
    </source>
</evidence>
<reference evidence="2" key="1">
    <citation type="submission" date="2020-04" db="EMBL/GenBank/DDBJ databases">
        <authorList>
            <person name="Alioto T."/>
            <person name="Alioto T."/>
            <person name="Gomez Garrido J."/>
        </authorList>
    </citation>
    <scope>NUCLEOTIDE SEQUENCE</scope>
    <source>
        <strain evidence="2">A484AB</strain>
    </source>
</reference>
<feature type="compositionally biased region" description="Basic and acidic residues" evidence="1">
    <location>
        <begin position="624"/>
        <end position="651"/>
    </location>
</feature>
<evidence type="ECO:0000256" key="1">
    <source>
        <dbReference type="SAM" id="MobiDB-lite"/>
    </source>
</evidence>
<sequence length="675" mass="76670">MGDKPNSQPLWEDLTYVEFDNFLSKCASLEQTKRNLLSASASIFDPLGVIAPVTARIKTIFQLLCKDKLNWDDLIPPAFASIWNKFLEELKSLREDVGLLVGPSVLLSQPSAYRGERSDTLCDQTSLGGKVVEEDSHSSDVLFNNATRNDIPGETCSLSDVIDCTRYSSLNKLVVTTGYVIRFLNNLRKRTKNHGNLITENVLTANEYEQALHMWIKEEQSLIKGQSNFANVCASLNLFEDKDGFLRLKGRFANSNLRYQDQHPMILRGNESYFTQLVIWDAHKASMHHGVESTLARVRSNYWIVKGRKSVKEVLRKCVICKRYQGKPMCAPASPDLPQCRIDHSGFAFQATGLDFAGPLFVKDGSETAKTYILLLTCATSRAIHLELVYSMSSDGFLRGFRRFVARRGVPDVIINDNFKTFKSVEVKRFMSCQGIRQQFILPASPWWGGFYERLVRTVKGCLKKTLGRAYTTFEELQTILCEVEVAINNRPLTYVSEDDLDEPLTPFHLMYGRGYCNRMKNTDTILTANLGQYKQRLKHLKHSAAETNEPLPEKENQYARSDQDEPAPRAQWRIGRVLQLVKGRDGLVRGAKLKVLSKGGAQSSVHRPLQRLIPFEIVQDDVDKHEGDDNDKNAEQHNTTETESRADERKGSRRPTRKAAIDGENLRRIREQYT</sequence>
<evidence type="ECO:0000313" key="3">
    <source>
        <dbReference type="Proteomes" id="UP001152795"/>
    </source>
</evidence>
<dbReference type="InterPro" id="IPR008042">
    <property type="entry name" value="Retrotrans_Pao"/>
</dbReference>
<dbReference type="PANTHER" id="PTHR47331">
    <property type="entry name" value="PHD-TYPE DOMAIN-CONTAINING PROTEIN"/>
    <property type="match status" value="1"/>
</dbReference>
<dbReference type="EMBL" id="CACRXK020005472">
    <property type="protein sequence ID" value="CAB4006307.1"/>
    <property type="molecule type" value="Genomic_DNA"/>
</dbReference>
<dbReference type="InterPro" id="IPR041588">
    <property type="entry name" value="Integrase_H2C2"/>
</dbReference>
<feature type="region of interest" description="Disordered" evidence="1">
    <location>
        <begin position="544"/>
        <end position="571"/>
    </location>
</feature>
<dbReference type="InterPro" id="IPR001584">
    <property type="entry name" value="Integrase_cat-core"/>
</dbReference>
<dbReference type="InterPro" id="IPR036397">
    <property type="entry name" value="RNaseH_sf"/>
</dbReference>
<dbReference type="SUPFAM" id="SSF53098">
    <property type="entry name" value="Ribonuclease H-like"/>
    <property type="match status" value="1"/>
</dbReference>
<dbReference type="InterPro" id="IPR012337">
    <property type="entry name" value="RNaseH-like_sf"/>
</dbReference>
<dbReference type="AlphaFoldDB" id="A0A6S7HQ71"/>
<dbReference type="GO" id="GO:0003676">
    <property type="term" value="F:nucleic acid binding"/>
    <property type="evidence" value="ECO:0007669"/>
    <property type="project" value="InterPro"/>
</dbReference>
<feature type="compositionally biased region" description="Basic and acidic residues" evidence="1">
    <location>
        <begin position="552"/>
        <end position="568"/>
    </location>
</feature>
<accession>A0A6S7HQ71</accession>
<proteinExistence type="predicted"/>
<dbReference type="OrthoDB" id="5985543at2759"/>
<feature type="compositionally biased region" description="Basic and acidic residues" evidence="1">
    <location>
        <begin position="660"/>
        <end position="675"/>
    </location>
</feature>
<dbReference type="GO" id="GO:0015074">
    <property type="term" value="P:DNA integration"/>
    <property type="evidence" value="ECO:0007669"/>
    <property type="project" value="InterPro"/>
</dbReference>
<dbReference type="Pfam" id="PF05380">
    <property type="entry name" value="Peptidase_A17"/>
    <property type="match status" value="1"/>
</dbReference>
<dbReference type="Pfam" id="PF17921">
    <property type="entry name" value="Integrase_H2C2"/>
    <property type="match status" value="1"/>
</dbReference>
<dbReference type="InterPro" id="IPR040676">
    <property type="entry name" value="DUF5641"/>
</dbReference>
<dbReference type="Gene3D" id="3.30.420.10">
    <property type="entry name" value="Ribonuclease H-like superfamily/Ribonuclease H"/>
    <property type="match status" value="1"/>
</dbReference>